<keyword evidence="3" id="KW-1185">Reference proteome</keyword>
<protein>
    <recommendedName>
        <fullName evidence="4">DUF3592 domain-containing protein</fullName>
    </recommendedName>
</protein>
<keyword evidence="1" id="KW-0472">Membrane</keyword>
<reference evidence="2 3" key="1">
    <citation type="submission" date="2024-09" db="EMBL/GenBank/DDBJ databases">
        <title>Draft genome sequence of multifaceted antimicrobials producing Streptomyces sp. strain FH1.</title>
        <authorList>
            <person name="Hassan F."/>
            <person name="Ali H."/>
            <person name="Hassan N."/>
            <person name="Nawaz A."/>
        </authorList>
    </citation>
    <scope>NUCLEOTIDE SEQUENCE [LARGE SCALE GENOMIC DNA]</scope>
    <source>
        <strain evidence="2 3">FH1</strain>
    </source>
</reference>
<feature type="transmembrane region" description="Helical" evidence="1">
    <location>
        <begin position="49"/>
        <end position="72"/>
    </location>
</feature>
<evidence type="ECO:0008006" key="4">
    <source>
        <dbReference type="Google" id="ProtNLM"/>
    </source>
</evidence>
<sequence length="541" mass="59119">MAPSDVQEADWTTSALERVRAWSWRWVYLGLAGAGAGCLQLFLESEWPAYPIPVPAESWLVLCAVGVAGGVWRLSEYGRMRRTLARHPWTACSAVVRQGVLELRAESGDRTWQVHNPRILRPFRPASPGGAVPLWWAGTPGVDGVIARADGSGLSWARPVTEEVGSAAGEAASDAEPVYPDRAAVRPVRSRLLLPWGAVLGLLLLVLGELGHWARYERDELVQATVTAAEYGTVAEGDWCAIAWEDPFGGGERHAERVSCPPDNAYGRWLVDSPLYIWIVADGPWRGEYYHYPQEQLAGPGGAAEVVYTGLSDGGLLLLAGCLPALAIRREGRRRLRDVAATYGPGSVPVASAVPAAVPPGIAGPVRAAPHPVEWMLPWWRIPALWWRSGIPAALIAMAAWQPLILLMFLLQVPLPSQSTGVRVALFLLPLAIFPVLIVLGIRALIKVERVRTLARTARTPHVLPYRYELRHPEGGEPVLALFPPDTEPGPDTRPVDLLPLEPPTRRCPWPHHPEPAGIAWVHGYGPRVPRIDGEVFWPRG</sequence>
<dbReference type="EMBL" id="JBHGBT010000017">
    <property type="protein sequence ID" value="MFB4196234.1"/>
    <property type="molecule type" value="Genomic_DNA"/>
</dbReference>
<feature type="transmembrane region" description="Helical" evidence="1">
    <location>
        <begin position="424"/>
        <end position="446"/>
    </location>
</feature>
<keyword evidence="1" id="KW-0812">Transmembrane</keyword>
<gene>
    <name evidence="2" type="ORF">ACE11A_17980</name>
</gene>
<dbReference type="Proteomes" id="UP001577267">
    <property type="component" value="Unassembled WGS sequence"/>
</dbReference>
<proteinExistence type="predicted"/>
<keyword evidence="1" id="KW-1133">Transmembrane helix</keyword>
<feature type="transmembrane region" description="Helical" evidence="1">
    <location>
        <begin position="26"/>
        <end position="43"/>
    </location>
</feature>
<evidence type="ECO:0000313" key="3">
    <source>
        <dbReference type="Proteomes" id="UP001577267"/>
    </source>
</evidence>
<evidence type="ECO:0000256" key="1">
    <source>
        <dbReference type="SAM" id="Phobius"/>
    </source>
</evidence>
<feature type="transmembrane region" description="Helical" evidence="1">
    <location>
        <begin position="391"/>
        <end position="412"/>
    </location>
</feature>
<organism evidence="2 3">
    <name type="scientific">Streptomyces carpaticus</name>
    <dbReference type="NCBI Taxonomy" id="285558"/>
    <lineage>
        <taxon>Bacteria</taxon>
        <taxon>Bacillati</taxon>
        <taxon>Actinomycetota</taxon>
        <taxon>Actinomycetes</taxon>
        <taxon>Kitasatosporales</taxon>
        <taxon>Streptomycetaceae</taxon>
        <taxon>Streptomyces</taxon>
    </lineage>
</organism>
<accession>A0ABV4ZQI0</accession>
<evidence type="ECO:0000313" key="2">
    <source>
        <dbReference type="EMBL" id="MFB4196234.1"/>
    </source>
</evidence>
<feature type="transmembrane region" description="Helical" evidence="1">
    <location>
        <begin position="192"/>
        <end position="214"/>
    </location>
</feature>
<name>A0ABV4ZQI0_9ACTN</name>
<feature type="transmembrane region" description="Helical" evidence="1">
    <location>
        <begin position="306"/>
        <end position="328"/>
    </location>
</feature>
<dbReference type="RefSeq" id="WP_375064133.1">
    <property type="nucleotide sequence ID" value="NZ_JBHGBT010000017.1"/>
</dbReference>
<comment type="caution">
    <text evidence="2">The sequence shown here is derived from an EMBL/GenBank/DDBJ whole genome shotgun (WGS) entry which is preliminary data.</text>
</comment>